<feature type="transmembrane region" description="Helical" evidence="7">
    <location>
        <begin position="459"/>
        <end position="477"/>
    </location>
</feature>
<keyword evidence="9" id="KW-1185">Reference proteome</keyword>
<dbReference type="InterPro" id="IPR002797">
    <property type="entry name" value="Polysacc_synth"/>
</dbReference>
<feature type="transmembrane region" description="Helical" evidence="7">
    <location>
        <begin position="551"/>
        <end position="573"/>
    </location>
</feature>
<gene>
    <name evidence="8" type="ORF">JZO67_003912</name>
</gene>
<dbReference type="PANTHER" id="PTHR30250">
    <property type="entry name" value="PST FAMILY PREDICTED COLANIC ACID TRANSPORTER"/>
    <property type="match status" value="1"/>
</dbReference>
<feature type="transmembrane region" description="Helical" evidence="7">
    <location>
        <begin position="189"/>
        <end position="207"/>
    </location>
</feature>
<feature type="transmembrane region" description="Helical" evidence="7">
    <location>
        <begin position="483"/>
        <end position="502"/>
    </location>
</feature>
<evidence type="ECO:0000256" key="1">
    <source>
        <dbReference type="ARBA" id="ARBA00004651"/>
    </source>
</evidence>
<evidence type="ECO:0000256" key="7">
    <source>
        <dbReference type="SAM" id="Phobius"/>
    </source>
</evidence>
<feature type="transmembrane region" description="Helical" evidence="7">
    <location>
        <begin position="228"/>
        <end position="246"/>
    </location>
</feature>
<organism evidence="8 9">
    <name type="scientific">Candidatus Enterococcus ferrettii</name>
    <dbReference type="NCBI Taxonomy" id="2815324"/>
    <lineage>
        <taxon>Bacteria</taxon>
        <taxon>Bacillati</taxon>
        <taxon>Bacillota</taxon>
        <taxon>Bacilli</taxon>
        <taxon>Lactobacillales</taxon>
        <taxon>Enterococcaceae</taxon>
        <taxon>Enterococcus</taxon>
    </lineage>
</organism>
<evidence type="ECO:0000256" key="5">
    <source>
        <dbReference type="ARBA" id="ARBA00023136"/>
    </source>
</evidence>
<dbReference type="PIRSF" id="PIRSF038958">
    <property type="entry name" value="PG_synth_SpoVB"/>
    <property type="match status" value="1"/>
</dbReference>
<dbReference type="EMBL" id="JAFREL020000003">
    <property type="protein sequence ID" value="MEO1771930.1"/>
    <property type="molecule type" value="Genomic_DNA"/>
</dbReference>
<feature type="transmembrane region" description="Helical" evidence="7">
    <location>
        <begin position="74"/>
        <end position="95"/>
    </location>
</feature>
<evidence type="ECO:0000256" key="2">
    <source>
        <dbReference type="ARBA" id="ARBA00022475"/>
    </source>
</evidence>
<evidence type="ECO:0000256" key="3">
    <source>
        <dbReference type="ARBA" id="ARBA00022692"/>
    </source>
</evidence>
<reference evidence="8 9" key="2">
    <citation type="submission" date="2024-02" db="EMBL/GenBank/DDBJ databases">
        <title>The Genome Sequence of Enterococcus sp. DIV0159.</title>
        <authorList>
            <person name="Earl A."/>
            <person name="Manson A."/>
            <person name="Gilmore M."/>
            <person name="Sanders J."/>
            <person name="Shea T."/>
            <person name="Howe W."/>
            <person name="Livny J."/>
            <person name="Cuomo C."/>
            <person name="Neafsey D."/>
            <person name="Birren B."/>
        </authorList>
    </citation>
    <scope>NUCLEOTIDE SEQUENCE [LARGE SCALE GENOMIC DNA]</scope>
    <source>
        <strain evidence="8 9">665A</strain>
    </source>
</reference>
<feature type="transmembrane region" description="Helical" evidence="7">
    <location>
        <begin position="355"/>
        <end position="375"/>
    </location>
</feature>
<evidence type="ECO:0000256" key="4">
    <source>
        <dbReference type="ARBA" id="ARBA00022989"/>
    </source>
</evidence>
<dbReference type="InterPro" id="IPR024923">
    <property type="entry name" value="PG_synth_SpoVB"/>
</dbReference>
<dbReference type="Pfam" id="PF01943">
    <property type="entry name" value="Polysacc_synt"/>
    <property type="match status" value="1"/>
</dbReference>
<proteinExistence type="predicted"/>
<protein>
    <recommendedName>
        <fullName evidence="10">Polysaccharide biosynthesis protein</fullName>
    </recommendedName>
</protein>
<dbReference type="InterPro" id="IPR050833">
    <property type="entry name" value="Poly_Biosynth_Transport"/>
</dbReference>
<feature type="transmembrane region" description="Helical" evidence="7">
    <location>
        <begin position="396"/>
        <end position="415"/>
    </location>
</feature>
<comment type="caution">
    <text evidence="8">The sequence shown here is derived from an EMBL/GenBank/DDBJ whole genome shotgun (WGS) entry which is preliminary data.</text>
</comment>
<evidence type="ECO:0008006" key="10">
    <source>
        <dbReference type="Google" id="ProtNLM"/>
    </source>
</evidence>
<keyword evidence="5 7" id="KW-0472">Membrane</keyword>
<feature type="transmembrane region" description="Helical" evidence="7">
    <location>
        <begin position="523"/>
        <end position="545"/>
    </location>
</feature>
<dbReference type="Proteomes" id="UP000664357">
    <property type="component" value="Unassembled WGS sequence"/>
</dbReference>
<reference evidence="8 9" key="1">
    <citation type="submission" date="2021-03" db="EMBL/GenBank/DDBJ databases">
        <authorList>
            <person name="Gilmore M.S."/>
            <person name="Schwartzman J."/>
            <person name="Van Tyne D."/>
            <person name="Martin M."/>
            <person name="Earl A.M."/>
            <person name="Manson A.L."/>
            <person name="Straub T."/>
            <person name="Salamzade R."/>
            <person name="Saavedra J."/>
            <person name="Lebreton F."/>
            <person name="Prichula J."/>
            <person name="Schaufler K."/>
            <person name="Gaca A."/>
            <person name="Sgardioli B."/>
            <person name="Wagenaar J."/>
            <person name="Strong T."/>
        </authorList>
    </citation>
    <scope>NUCLEOTIDE SEQUENCE [LARGE SCALE GENOMIC DNA]</scope>
    <source>
        <strain evidence="8 9">665A</strain>
    </source>
</reference>
<feature type="region of interest" description="Disordered" evidence="6">
    <location>
        <begin position="40"/>
        <end position="65"/>
    </location>
</feature>
<feature type="transmembrane region" description="Helical" evidence="7">
    <location>
        <begin position="153"/>
        <end position="177"/>
    </location>
</feature>
<evidence type="ECO:0000313" key="8">
    <source>
        <dbReference type="EMBL" id="MEO1771930.1"/>
    </source>
</evidence>
<sequence length="596" mass="66248">MKESFWRKLVSMTEKNDYNDLETKIYQGKPLVSRMSRFHKEEMEQPAQPAPPTQTASPSKKQATTQEKMVQSTVWLTIGNIFSRLLGAVYVIPWYMWMQPHGDAANVLYGKGYNVYALFLMISTAGIPAAVAKQTARYNSMNEFKTSKRLLFYTLRIMLIGGIIFAGVMFFGAPLLSQGNPDLIPVMRSLSVVLLIFPMMSVIRGFFQGNSDMKPYALSQIIEQIARVFYMLASAYLIMQINHGSYKTAVVHSTFAAFIGVVAAMAVLLFSLFKQRTTYREMERESKDEINFSGRELVTQMVMQAVPFIIVGSGISIFKLIDQYSFEKIMQWVTSNTAERNAELFAYISPNPDKLTMVVIALGTAMATAGLPLITERYTKKDFTGLASLASNNFQLFFFAMMPATVGMMVLSYPLNTLFYQPNALGSQLLAASCFVGIIMGLFMVCSTMLQGLDGNKQAVSFLLIGIAVKVIAQLPLTFLFKPYGPLLATFIGLLVANLFILDRIHSITGFPMRATVQSILKMAGMAVIMGIVATIVKWGCQIFLSPASKTQSLLIILIVAAAGGFTYMVLALKTRVADKLLGARVEGIRRRLRMR</sequence>
<evidence type="ECO:0000313" key="9">
    <source>
        <dbReference type="Proteomes" id="UP000664357"/>
    </source>
</evidence>
<feature type="transmembrane region" description="Helical" evidence="7">
    <location>
        <begin position="115"/>
        <end position="132"/>
    </location>
</feature>
<evidence type="ECO:0000256" key="6">
    <source>
        <dbReference type="SAM" id="MobiDB-lite"/>
    </source>
</evidence>
<keyword evidence="2" id="KW-1003">Cell membrane</keyword>
<comment type="subcellular location">
    <subcellularLocation>
        <location evidence="1">Cell membrane</location>
        <topology evidence="1">Multi-pass membrane protein</topology>
    </subcellularLocation>
</comment>
<accession>A0ABV0ETF4</accession>
<feature type="transmembrane region" description="Helical" evidence="7">
    <location>
        <begin position="301"/>
        <end position="321"/>
    </location>
</feature>
<name>A0ABV0ETF4_9ENTE</name>
<keyword evidence="4 7" id="KW-1133">Transmembrane helix</keyword>
<feature type="transmembrane region" description="Helical" evidence="7">
    <location>
        <begin position="252"/>
        <end position="273"/>
    </location>
</feature>
<dbReference type="PANTHER" id="PTHR30250:SF21">
    <property type="entry name" value="LIPID II FLIPPASE MURJ"/>
    <property type="match status" value="1"/>
</dbReference>
<keyword evidence="3 7" id="KW-0812">Transmembrane</keyword>
<feature type="transmembrane region" description="Helical" evidence="7">
    <location>
        <begin position="427"/>
        <end position="447"/>
    </location>
</feature>
<dbReference type="CDD" id="cd13124">
    <property type="entry name" value="MATE_SpoVB_like"/>
    <property type="match status" value="1"/>
</dbReference>